<evidence type="ECO:0000256" key="1">
    <source>
        <dbReference type="RuleBase" id="RU361142"/>
    </source>
</evidence>
<gene>
    <name evidence="3" type="ORF">BGZ70_000933</name>
</gene>
<dbReference type="GO" id="GO:0008250">
    <property type="term" value="C:oligosaccharyltransferase complex"/>
    <property type="evidence" value="ECO:0007669"/>
    <property type="project" value="TreeGrafter"/>
</dbReference>
<dbReference type="OrthoDB" id="29105at2759"/>
<organism evidence="3 4">
    <name type="scientific">Mortierella alpina</name>
    <name type="common">Oleaginous fungus</name>
    <name type="synonym">Mortierella renispora</name>
    <dbReference type="NCBI Taxonomy" id="64518"/>
    <lineage>
        <taxon>Eukaryota</taxon>
        <taxon>Fungi</taxon>
        <taxon>Fungi incertae sedis</taxon>
        <taxon>Mucoromycota</taxon>
        <taxon>Mortierellomycotina</taxon>
        <taxon>Mortierellomycetes</taxon>
        <taxon>Mortierellales</taxon>
        <taxon>Mortierellaceae</taxon>
        <taxon>Mortierella</taxon>
    </lineage>
</organism>
<proteinExistence type="inferred from homology"/>
<comment type="subcellular location">
    <subcellularLocation>
        <location evidence="1">Endoplasmic reticulum membrane</location>
        <topology evidence="1">Single-pass type I membrane protein</topology>
    </subcellularLocation>
</comment>
<keyword evidence="1" id="KW-0732">Signal</keyword>
<comment type="caution">
    <text evidence="3">The sequence shown here is derived from an EMBL/GenBank/DDBJ whole genome shotgun (WGS) entry which is preliminary data.</text>
</comment>
<dbReference type="PANTHER" id="PTHR10830:SF0">
    <property type="entry name" value="DOLICHYL-DIPHOSPHOOLIGOSACCHARIDE--PROTEIN GLYCOSYLTRANSFERASE 48 KDA SUBUNIT"/>
    <property type="match status" value="1"/>
</dbReference>
<keyword evidence="1" id="KW-0256">Endoplasmic reticulum</keyword>
<evidence type="ECO:0000313" key="4">
    <source>
        <dbReference type="Proteomes" id="UP000738359"/>
    </source>
</evidence>
<evidence type="ECO:0000259" key="2">
    <source>
        <dbReference type="Pfam" id="PF03345"/>
    </source>
</evidence>
<comment type="similarity">
    <text evidence="1">Belongs to the DDOST 48 kDa subunit family.</text>
</comment>
<accession>A0A9P6LXG7</accession>
<dbReference type="PANTHER" id="PTHR10830">
    <property type="entry name" value="DOLICHYL-DIPHOSPHOOLIGOSACCHARIDE--PROTEIN GLYCOSYLTRANSFERASE 48 KDA SUBUNIT"/>
    <property type="match status" value="1"/>
</dbReference>
<evidence type="ECO:0000313" key="3">
    <source>
        <dbReference type="EMBL" id="KAF9951558.1"/>
    </source>
</evidence>
<feature type="chain" id="PRO_5040543658" description="Dolichyl-diphosphooligosaccharide--protein glycosyltransferase subunit WBP1" evidence="1">
    <location>
        <begin position="19"/>
        <end position="86"/>
    </location>
</feature>
<name>A0A9P6LXG7_MORAP</name>
<dbReference type="EMBL" id="JAAAHY010001193">
    <property type="protein sequence ID" value="KAF9951558.1"/>
    <property type="molecule type" value="Genomic_DNA"/>
</dbReference>
<keyword evidence="4" id="KW-1185">Reference proteome</keyword>
<comment type="pathway">
    <text evidence="1">Protein modification; protein glycosylation.</text>
</comment>
<feature type="signal peptide" evidence="1">
    <location>
        <begin position="1"/>
        <end position="18"/>
    </location>
</feature>
<dbReference type="Pfam" id="PF03345">
    <property type="entry name" value="OST48_N"/>
    <property type="match status" value="1"/>
</dbReference>
<sequence length="86" mass="9622">MRASILLSTLAMALVANAAHSLTGNRALVLLDTLDDAANYIDFWNDLQSRDYNVTLHEISSPVELSKYDRRVFDHLVFLAPQMKGS</sequence>
<feature type="domain" description="OST48 N-terminal" evidence="2">
    <location>
        <begin position="26"/>
        <end position="85"/>
    </location>
</feature>
<dbReference type="AlphaFoldDB" id="A0A9P6LXG7"/>
<dbReference type="Proteomes" id="UP000738359">
    <property type="component" value="Unassembled WGS sequence"/>
</dbReference>
<dbReference type="GO" id="GO:0018279">
    <property type="term" value="P:protein N-linked glycosylation via asparagine"/>
    <property type="evidence" value="ECO:0007669"/>
    <property type="project" value="UniProtKB-UniRule"/>
</dbReference>
<dbReference type="InterPro" id="IPR055457">
    <property type="entry name" value="OST48_N"/>
</dbReference>
<reference evidence="3" key="1">
    <citation type="journal article" date="2020" name="Fungal Divers.">
        <title>Resolving the Mortierellaceae phylogeny through synthesis of multi-gene phylogenetics and phylogenomics.</title>
        <authorList>
            <person name="Vandepol N."/>
            <person name="Liber J."/>
            <person name="Desiro A."/>
            <person name="Na H."/>
            <person name="Kennedy M."/>
            <person name="Barry K."/>
            <person name="Grigoriev I.V."/>
            <person name="Miller A.N."/>
            <person name="O'Donnell K."/>
            <person name="Stajich J.E."/>
            <person name="Bonito G."/>
        </authorList>
    </citation>
    <scope>NUCLEOTIDE SEQUENCE</scope>
    <source>
        <strain evidence="3">CK1249</strain>
    </source>
</reference>
<comment type="subunit">
    <text evidence="1">Component of the oligosaccharyltransferase (OST) complex.</text>
</comment>
<comment type="function">
    <text evidence="1">Subunit of the oligosaccharyl transferase (OST) complex that catalyzes the initial transfer of a defined glycan (Glc(3)Man(9)GlcNAc(2) in eukaryotes) from the lipid carrier dolichol-pyrophosphate to an asparagine residue within an Asn-X-Ser/Thr consensus motif in nascent polypeptide chains, the first step in protein N-glycosylation. N-glycosylation occurs cotranslationally and the complex associates with the Sec61 complex at the channel-forming translocon complex that mediates protein translocation across the endoplasmic reticulum (ER).</text>
</comment>
<protein>
    <recommendedName>
        <fullName evidence="1">Dolichyl-diphosphooligosaccharide--protein glycosyltransferase subunit WBP1</fullName>
        <shortName evidence="1">Oligosaccharyl transferase subunit WBP1</shortName>
    </recommendedName>
</protein>
<dbReference type="InterPro" id="IPR005013">
    <property type="entry name" value="DDOST_48_kDa_subunit"/>
</dbReference>